<evidence type="ECO:0000313" key="1">
    <source>
        <dbReference type="EMBL" id="MET3589259.1"/>
    </source>
</evidence>
<gene>
    <name evidence="1" type="ORF">ABID23_000329</name>
</gene>
<dbReference type="Proteomes" id="UP001549086">
    <property type="component" value="Unassembled WGS sequence"/>
</dbReference>
<organism evidence="1 2">
    <name type="scientific">Bartonella silvatica</name>
    <dbReference type="NCBI Taxonomy" id="357760"/>
    <lineage>
        <taxon>Bacteria</taxon>
        <taxon>Pseudomonadati</taxon>
        <taxon>Pseudomonadota</taxon>
        <taxon>Alphaproteobacteria</taxon>
        <taxon>Hyphomicrobiales</taxon>
        <taxon>Bartonellaceae</taxon>
        <taxon>Bartonella</taxon>
    </lineage>
</organism>
<sequence length="48" mass="5603">MITTMNDKNFWRRIFETLEAVFGEEDVDVFSIYGVKSSMSFSFVCDLP</sequence>
<accession>A0ABV2HFC8</accession>
<keyword evidence="2" id="KW-1185">Reference proteome</keyword>
<proteinExistence type="predicted"/>
<comment type="caution">
    <text evidence="1">The sequence shown here is derived from an EMBL/GenBank/DDBJ whole genome shotgun (WGS) entry which is preliminary data.</text>
</comment>
<dbReference type="EMBL" id="JBEPLI010000001">
    <property type="protein sequence ID" value="MET3589259.1"/>
    <property type="molecule type" value="Genomic_DNA"/>
</dbReference>
<protein>
    <submittedName>
        <fullName evidence="1">Uncharacterized protein</fullName>
    </submittedName>
</protein>
<reference evidence="1 2" key="1">
    <citation type="submission" date="2024-06" db="EMBL/GenBank/DDBJ databases">
        <title>Genomic Encyclopedia of Type Strains, Phase IV (KMG-IV): sequencing the most valuable type-strain genomes for metagenomic binning, comparative biology and taxonomic classification.</title>
        <authorList>
            <person name="Goeker M."/>
        </authorList>
    </citation>
    <scope>NUCLEOTIDE SEQUENCE [LARGE SCALE GENOMIC DNA]</scope>
    <source>
        <strain evidence="1 2">DSM 23649</strain>
    </source>
</reference>
<name>A0ABV2HFC8_9HYPH</name>
<evidence type="ECO:0000313" key="2">
    <source>
        <dbReference type="Proteomes" id="UP001549086"/>
    </source>
</evidence>